<proteinExistence type="inferred from homology"/>
<feature type="chain" id="PRO_5046560131" evidence="4">
    <location>
        <begin position="21"/>
        <end position="422"/>
    </location>
</feature>
<keyword evidence="2" id="KW-0813">Transport</keyword>
<dbReference type="PANTHER" id="PTHR30061:SF50">
    <property type="entry name" value="MALTOSE_MALTODEXTRIN-BINDING PERIPLASMIC PROTEIN"/>
    <property type="match status" value="1"/>
</dbReference>
<keyword evidence="6" id="KW-1185">Reference proteome</keyword>
<dbReference type="Pfam" id="PF01547">
    <property type="entry name" value="SBP_bac_1"/>
    <property type="match status" value="1"/>
</dbReference>
<dbReference type="Gene3D" id="3.40.190.10">
    <property type="entry name" value="Periplasmic binding protein-like II"/>
    <property type="match status" value="1"/>
</dbReference>
<evidence type="ECO:0000313" key="6">
    <source>
        <dbReference type="Proteomes" id="UP001623041"/>
    </source>
</evidence>
<feature type="signal peptide" evidence="4">
    <location>
        <begin position="1"/>
        <end position="20"/>
    </location>
</feature>
<name>A0ABW8REY3_9BACI</name>
<reference evidence="5 6" key="1">
    <citation type="submission" date="2024-11" db="EMBL/GenBank/DDBJ databases">
        <authorList>
            <person name="Lucas J.A."/>
        </authorList>
    </citation>
    <scope>NUCLEOTIDE SEQUENCE [LARGE SCALE GENOMIC DNA]</scope>
    <source>
        <strain evidence="5 6">Z 5.4</strain>
    </source>
</reference>
<keyword evidence="3 4" id="KW-0732">Signal</keyword>
<organism evidence="5 6">
    <name type="scientific">Bacillus salipaludis</name>
    <dbReference type="NCBI Taxonomy" id="2547811"/>
    <lineage>
        <taxon>Bacteria</taxon>
        <taxon>Bacillati</taxon>
        <taxon>Bacillota</taxon>
        <taxon>Bacilli</taxon>
        <taxon>Bacillales</taxon>
        <taxon>Bacillaceae</taxon>
        <taxon>Bacillus</taxon>
    </lineage>
</organism>
<sequence>MRKSAVLMFSILFVAMMALAGCSSSSSGSGGSTSAKNEIVYWNPFTGPDGENMKQIVNEYNKTNPKFKIKNVSIEADDMYKKIPTVVNSGKGIPDLTIVHAERIKQFVDNDLLTTYDEKLVDYPEIKAENYVPAGWNIGDINGSRYSVPLDVHSFVMYYNKDLLEKYAPNALDDNVITFDEIKAAGELSKKDKITGIGITWTRPIFLSIYNQLGGDITSDGEAPTLDTPEAKKALELLKGLVDDKIANKDGEDPGQLFKSGKAIFYPEGIWMQNSVNEAKKLNWGLTSFPQISPDKIVNWTSSHQFVMFKDENRSEEKTKGIMDFLDFVRENSLPWAKAGQNPAALATLENPEYQELPQSFLVKNPEMQNTLKIFDYKYNGFAAEEIDKLVGDAIYGKLDIDKGLKAAQKAVEDKIATNNKK</sequence>
<evidence type="ECO:0000256" key="4">
    <source>
        <dbReference type="SAM" id="SignalP"/>
    </source>
</evidence>
<dbReference type="PROSITE" id="PS51257">
    <property type="entry name" value="PROKAR_LIPOPROTEIN"/>
    <property type="match status" value="1"/>
</dbReference>
<evidence type="ECO:0000256" key="1">
    <source>
        <dbReference type="ARBA" id="ARBA00008520"/>
    </source>
</evidence>
<dbReference type="InterPro" id="IPR006059">
    <property type="entry name" value="SBP"/>
</dbReference>
<comment type="similarity">
    <text evidence="1">Belongs to the bacterial solute-binding protein 1 family.</text>
</comment>
<evidence type="ECO:0000256" key="2">
    <source>
        <dbReference type="ARBA" id="ARBA00022448"/>
    </source>
</evidence>
<comment type="caution">
    <text evidence="5">The sequence shown here is derived from an EMBL/GenBank/DDBJ whole genome shotgun (WGS) entry which is preliminary data.</text>
</comment>
<dbReference type="RefSeq" id="WP_406580642.1">
    <property type="nucleotide sequence ID" value="NZ_JBJHQH010000007.1"/>
</dbReference>
<protein>
    <submittedName>
        <fullName evidence="5">Extracellular solute-binding protein</fullName>
    </submittedName>
</protein>
<dbReference type="EMBL" id="JBJHQH010000007">
    <property type="protein sequence ID" value="MFK9092029.1"/>
    <property type="molecule type" value="Genomic_DNA"/>
</dbReference>
<evidence type="ECO:0000256" key="3">
    <source>
        <dbReference type="ARBA" id="ARBA00022729"/>
    </source>
</evidence>
<evidence type="ECO:0000313" key="5">
    <source>
        <dbReference type="EMBL" id="MFK9092029.1"/>
    </source>
</evidence>
<dbReference type="Proteomes" id="UP001623041">
    <property type="component" value="Unassembled WGS sequence"/>
</dbReference>
<dbReference type="SUPFAM" id="SSF53850">
    <property type="entry name" value="Periplasmic binding protein-like II"/>
    <property type="match status" value="1"/>
</dbReference>
<dbReference type="PANTHER" id="PTHR30061">
    <property type="entry name" value="MALTOSE-BINDING PERIPLASMIC PROTEIN"/>
    <property type="match status" value="1"/>
</dbReference>
<gene>
    <name evidence="5" type="ORF">ACJEBI_11115</name>
</gene>
<accession>A0ABW8REY3</accession>